<feature type="region of interest" description="Disordered" evidence="1">
    <location>
        <begin position="137"/>
        <end position="362"/>
    </location>
</feature>
<evidence type="ECO:0000313" key="2">
    <source>
        <dbReference type="EMBL" id="EMR71999.1"/>
    </source>
</evidence>
<feature type="compositionally biased region" description="Basic residues" evidence="1">
    <location>
        <begin position="209"/>
        <end position="218"/>
    </location>
</feature>
<dbReference type="EMBL" id="KB705547">
    <property type="protein sequence ID" value="EMR71999.1"/>
    <property type="molecule type" value="Genomic_DNA"/>
</dbReference>
<feature type="region of interest" description="Disordered" evidence="1">
    <location>
        <begin position="1"/>
        <end position="111"/>
    </location>
</feature>
<reference evidence="3" key="1">
    <citation type="journal article" date="2013" name="Genome Announc.">
        <title>Draft genome sequence of the grapevine dieback fungus Eutypa lata UCR-EL1.</title>
        <authorList>
            <person name="Blanco-Ulate B."/>
            <person name="Rolshausen P.E."/>
            <person name="Cantu D."/>
        </authorList>
    </citation>
    <scope>NUCLEOTIDE SEQUENCE [LARGE SCALE GENOMIC DNA]</scope>
    <source>
        <strain evidence="3">UCR-EL1</strain>
    </source>
</reference>
<gene>
    <name evidence="2" type="ORF">UCREL1_966</name>
</gene>
<dbReference type="KEGG" id="ela:UCREL1_966"/>
<evidence type="ECO:0000256" key="1">
    <source>
        <dbReference type="SAM" id="MobiDB-lite"/>
    </source>
</evidence>
<dbReference type="HOGENOM" id="CLU_599962_0_0_1"/>
<feature type="compositionally biased region" description="Low complexity" evidence="1">
    <location>
        <begin position="385"/>
        <end position="402"/>
    </location>
</feature>
<feature type="compositionally biased region" description="Basic and acidic residues" evidence="1">
    <location>
        <begin position="30"/>
        <end position="56"/>
    </location>
</feature>
<dbReference type="STRING" id="1287681.M7SZE6"/>
<dbReference type="Proteomes" id="UP000012174">
    <property type="component" value="Unassembled WGS sequence"/>
</dbReference>
<feature type="compositionally biased region" description="Basic residues" evidence="1">
    <location>
        <begin position="90"/>
        <end position="99"/>
    </location>
</feature>
<name>M7SZE6_EUTLA</name>
<feature type="compositionally biased region" description="Acidic residues" evidence="1">
    <location>
        <begin position="1"/>
        <end position="10"/>
    </location>
</feature>
<proteinExistence type="predicted"/>
<feature type="compositionally biased region" description="Polar residues" evidence="1">
    <location>
        <begin position="325"/>
        <end position="337"/>
    </location>
</feature>
<evidence type="ECO:0000313" key="3">
    <source>
        <dbReference type="Proteomes" id="UP000012174"/>
    </source>
</evidence>
<accession>M7SZE6</accession>
<keyword evidence="3" id="KW-1185">Reference proteome</keyword>
<sequence>MRMGDSEDLADPTRDDAIEPEDALVTEVTNEPRELSTHPEDGQQRNGPVEEPKPERLTTPPTAPLLKEAQGTPKSDNEVFVDAPTSPAKHMSRKLRSANKKPSDIGEGQVPVVENDRSFELSDGVERSMARLIIELDSRKCEPLPTYDTDSPEKPHGNKAKTVVDCITVDTGDSGSSQAKSRKTRSGRPLSPTLPSTPAEGDDSQSSGRKLRKKRKRSTDKTQESGSGGKKRRHRKYTDAEDVNSVPDSQVPMVHDKLSQDTASLAAEIDESLEKNEMMGKGVAPTSSDQPLQKEAEVGGNASPQSTGSLDPERESAAVDLQLWTEASQEQYGSQSPVKEVSPLRNSQQHEDGGVTGMEQEEEDVEMVEATEMTEVAEMVEATIPPPVATTQTNQETQEATAPPEKSSMDKVMSALKVGLDELQAATLSREEVYKVEDMMMDLKRELYLAESRGRK</sequence>
<feature type="region of interest" description="Disordered" evidence="1">
    <location>
        <begin position="385"/>
        <end position="409"/>
    </location>
</feature>
<dbReference type="OrthoDB" id="5245575at2759"/>
<organism evidence="2 3">
    <name type="scientific">Eutypa lata (strain UCR-EL1)</name>
    <name type="common">Grapevine dieback disease fungus</name>
    <name type="synonym">Eutypa armeniacae</name>
    <dbReference type="NCBI Taxonomy" id="1287681"/>
    <lineage>
        <taxon>Eukaryota</taxon>
        <taxon>Fungi</taxon>
        <taxon>Dikarya</taxon>
        <taxon>Ascomycota</taxon>
        <taxon>Pezizomycotina</taxon>
        <taxon>Sordariomycetes</taxon>
        <taxon>Xylariomycetidae</taxon>
        <taxon>Xylariales</taxon>
        <taxon>Diatrypaceae</taxon>
        <taxon>Eutypa</taxon>
    </lineage>
</organism>
<dbReference type="AlphaFoldDB" id="M7SZE6"/>
<protein>
    <submittedName>
        <fullName evidence="2">Putative telomere length regulator protein</fullName>
    </submittedName>
</protein>